<keyword evidence="4" id="KW-1185">Reference proteome</keyword>
<keyword evidence="1" id="KW-0732">Signal</keyword>
<evidence type="ECO:0000256" key="1">
    <source>
        <dbReference type="SAM" id="SignalP"/>
    </source>
</evidence>
<feature type="domain" description="DUF2059" evidence="2">
    <location>
        <begin position="70"/>
        <end position="115"/>
    </location>
</feature>
<sequence>MKKLLTAALVFASCSLQAAPINELLELNDSELQMQVIRNNLNQALIRQNPPLKNFQPVLEEWANTYLTWEEMKPKIAEVYLKHFTDEELEQLVAFYKTPVGKKSQELNAILIRETALASALVAKGHHKALEDMLQQAAAQQKKNAAGNQ</sequence>
<dbReference type="InterPro" id="IPR018637">
    <property type="entry name" value="DUF2059"/>
</dbReference>
<reference evidence="3 4" key="2">
    <citation type="submission" date="2023-12" db="EMBL/GenBank/DDBJ databases">
        <authorList>
            <consortium name="Cladostephus spongiosus"/>
            <person name="Lorente B."/>
            <person name="Cabral C."/>
            <person name="Frias J."/>
            <person name="Faria J."/>
            <person name="Toubarro D."/>
        </authorList>
    </citation>
    <scope>NUCLEOTIDE SEQUENCE [LARGE SCALE GENOMIC DNA]</scope>
    <source>
        <strain evidence="3 4">ZMCS4</strain>
    </source>
</reference>
<evidence type="ECO:0000313" key="3">
    <source>
        <dbReference type="EMBL" id="MEE1675266.1"/>
    </source>
</evidence>
<evidence type="ECO:0000313" key="4">
    <source>
        <dbReference type="Proteomes" id="UP001310248"/>
    </source>
</evidence>
<dbReference type="Proteomes" id="UP001310248">
    <property type="component" value="Unassembled WGS sequence"/>
</dbReference>
<organism evidence="3 4">
    <name type="scientific">Agarivorans aestuarii</name>
    <dbReference type="NCBI Taxonomy" id="1563703"/>
    <lineage>
        <taxon>Bacteria</taxon>
        <taxon>Pseudomonadati</taxon>
        <taxon>Pseudomonadota</taxon>
        <taxon>Gammaproteobacteria</taxon>
        <taxon>Alteromonadales</taxon>
        <taxon>Alteromonadaceae</taxon>
        <taxon>Agarivorans</taxon>
    </lineage>
</organism>
<comment type="caution">
    <text evidence="3">The sequence shown here is derived from an EMBL/GenBank/DDBJ whole genome shotgun (WGS) entry which is preliminary data.</text>
</comment>
<accession>A0ABU7G7P5</accession>
<reference evidence="4" key="1">
    <citation type="submission" date="2023-07" db="EMBL/GenBank/DDBJ databases">
        <title>Draft genome sequence of Agarivorans aestuarii strain ZMCS4, a CAZymes producing bacteria isolated from the marine brown algae Clodostephus spongiosus.</title>
        <authorList>
            <person name="Lorente B."/>
            <person name="Cabral C."/>
            <person name="Frias J."/>
            <person name="Faria J."/>
            <person name="Toubarro D."/>
        </authorList>
    </citation>
    <scope>NUCLEOTIDE SEQUENCE [LARGE SCALE GENOMIC DNA]</scope>
    <source>
        <strain evidence="4">ZMCS4</strain>
    </source>
</reference>
<protein>
    <submittedName>
        <fullName evidence="3">DUF2059 domain-containing protein</fullName>
    </submittedName>
</protein>
<gene>
    <name evidence="3" type="ORF">SNR37_000591</name>
</gene>
<feature type="signal peptide" evidence="1">
    <location>
        <begin position="1"/>
        <end position="18"/>
    </location>
</feature>
<name>A0ABU7G7P5_9ALTE</name>
<evidence type="ECO:0000259" key="2">
    <source>
        <dbReference type="Pfam" id="PF09832"/>
    </source>
</evidence>
<proteinExistence type="predicted"/>
<dbReference type="Pfam" id="PF09832">
    <property type="entry name" value="DUF2059"/>
    <property type="match status" value="1"/>
</dbReference>
<dbReference type="EMBL" id="JAYDYW010000012">
    <property type="protein sequence ID" value="MEE1675266.1"/>
    <property type="molecule type" value="Genomic_DNA"/>
</dbReference>
<feature type="chain" id="PRO_5045097855" evidence="1">
    <location>
        <begin position="19"/>
        <end position="149"/>
    </location>
</feature>
<dbReference type="RefSeq" id="WP_329776208.1">
    <property type="nucleotide sequence ID" value="NZ_JAYDYW010000012.1"/>
</dbReference>